<dbReference type="EMBL" id="CQEH01000033">
    <property type="protein sequence ID" value="CNL77276.1"/>
    <property type="molecule type" value="Genomic_DNA"/>
</dbReference>
<comment type="subunit">
    <text evidence="2 7">Heterodimer of SbcC and SbcD.</text>
</comment>
<comment type="function">
    <text evidence="7">SbcCD cleaves DNA hairpin structures. These structures can inhibit DNA replication and are intermediates in certain DNA recombination reactions. The complex acts as a 3'-&gt;5' double strand exonuclease that can open hairpins. It also has a 5' single-strand endonuclease activity.</text>
</comment>
<accession>A0A0T9UGW3</accession>
<dbReference type="InterPro" id="IPR004843">
    <property type="entry name" value="Calcineurin-like_PHP"/>
</dbReference>
<evidence type="ECO:0000256" key="6">
    <source>
        <dbReference type="ARBA" id="ARBA00022839"/>
    </source>
</evidence>
<evidence type="ECO:0000256" key="5">
    <source>
        <dbReference type="ARBA" id="ARBA00022801"/>
    </source>
</evidence>
<keyword evidence="5 7" id="KW-0378">Hydrolase</keyword>
<name>A0A0T9UGW3_YERAL</name>
<dbReference type="SUPFAM" id="SSF56300">
    <property type="entry name" value="Metallo-dependent phosphatases"/>
    <property type="match status" value="1"/>
</dbReference>
<dbReference type="Gene3D" id="3.60.21.10">
    <property type="match status" value="1"/>
</dbReference>
<evidence type="ECO:0000313" key="13">
    <source>
        <dbReference type="Proteomes" id="UP000041595"/>
    </source>
</evidence>
<feature type="domain" description="Calcineurin-like phosphoesterase" evidence="8">
    <location>
        <begin position="1"/>
        <end position="231"/>
    </location>
</feature>
<evidence type="ECO:0000256" key="2">
    <source>
        <dbReference type="ARBA" id="ARBA00011322"/>
    </source>
</evidence>
<dbReference type="PANTHER" id="PTHR30337:SF0">
    <property type="entry name" value="NUCLEASE SBCCD SUBUNIT D"/>
    <property type="match status" value="1"/>
</dbReference>
<dbReference type="NCBIfam" id="TIGR00619">
    <property type="entry name" value="sbcd"/>
    <property type="match status" value="1"/>
</dbReference>
<dbReference type="CDD" id="cd00840">
    <property type="entry name" value="MPP_Mre11_N"/>
    <property type="match status" value="1"/>
</dbReference>
<reference evidence="11 12" key="1">
    <citation type="submission" date="2015-03" db="EMBL/GenBank/DDBJ databases">
        <authorList>
            <consortium name="Pathogen Informatics"/>
            <person name="Murphy D."/>
        </authorList>
    </citation>
    <scope>NUCLEOTIDE SEQUENCE [LARGE SCALE GENOMIC DNA]</scope>
    <source>
        <strain evidence="11 12">IP08791</strain>
    </source>
</reference>
<dbReference type="InterPro" id="IPR004593">
    <property type="entry name" value="SbcD"/>
</dbReference>
<keyword evidence="7" id="KW-0235">DNA replication</keyword>
<dbReference type="Proteomes" id="UP000041595">
    <property type="component" value="Unassembled WGS sequence"/>
</dbReference>
<sequence length="412" mass="46296">MRIIHTSDWHLGQHFYTKSRAAEHQAFLHWLIEQIEENQVDALIIAGDIFDTGSPPSYARELYNRFIVSLQPTGCQLVVLGGNHDSVATLNESRGLLSYLNTTVISCASNRLEQQIIILKNRQQQPAAILCAIPFLRPRDLVTSQAGESGGQKQLALQEAIANHYQVLYQQAVELRTKLDLPLPIIATGHLTTVGVTTTDSVRDIYIGTLDAFPAQAFPPADYIALGHIHRAQQVAKSEHIRYSGSPIALSFDELSKEKSVYLVEFSQQILASVTPLFIPQFQPMQLIKGDLIQIEQQLAVFSHHQGLPVWLDIEVATQDYLTDIQRRIQALAADLPVEVVLLRRSKEQRNTSIQQHEKETLNELSVSDVFERRLALEADLVEARQQRMRQMFNQVVNDVTLGKDATEEPSA</sequence>
<dbReference type="eggNOG" id="COG0420">
    <property type="taxonomic scope" value="Bacteria"/>
</dbReference>
<proteinExistence type="inferred from homology"/>
<protein>
    <recommendedName>
        <fullName evidence="3 7">Nuclease SbcCD subunit D</fullName>
    </recommendedName>
</protein>
<dbReference type="Gene3D" id="3.30.160.720">
    <property type="match status" value="1"/>
</dbReference>
<comment type="similarity">
    <text evidence="1 7">Belongs to the SbcD family.</text>
</comment>
<evidence type="ECO:0000259" key="8">
    <source>
        <dbReference type="Pfam" id="PF00149"/>
    </source>
</evidence>
<dbReference type="GO" id="GO:0006310">
    <property type="term" value="P:DNA recombination"/>
    <property type="evidence" value="ECO:0007669"/>
    <property type="project" value="UniProtKB-KW"/>
</dbReference>
<evidence type="ECO:0000313" key="11">
    <source>
        <dbReference type="EMBL" id="CNL77276.1"/>
    </source>
</evidence>
<dbReference type="STRING" id="1453495.AT01_1498"/>
<dbReference type="InterPro" id="IPR050535">
    <property type="entry name" value="DNA_Repair-Maintenance_Comp"/>
</dbReference>
<keyword evidence="7" id="KW-0255">Endonuclease</keyword>
<evidence type="ECO:0000256" key="1">
    <source>
        <dbReference type="ARBA" id="ARBA00010555"/>
    </source>
</evidence>
<evidence type="ECO:0000259" key="9">
    <source>
        <dbReference type="Pfam" id="PF12320"/>
    </source>
</evidence>
<dbReference type="AlphaFoldDB" id="A0A0T9UGW3"/>
<keyword evidence="7" id="KW-0233">DNA recombination</keyword>
<gene>
    <name evidence="7 10" type="primary">sbcD</name>
    <name evidence="10" type="ORF">ERS137965_02968</name>
    <name evidence="11" type="ORF">ERS137966_04105</name>
</gene>
<dbReference type="GO" id="GO:0008408">
    <property type="term" value="F:3'-5' exonuclease activity"/>
    <property type="evidence" value="ECO:0007669"/>
    <property type="project" value="InterPro"/>
</dbReference>
<reference evidence="10 13" key="2">
    <citation type="submission" date="2015-03" db="EMBL/GenBank/DDBJ databases">
        <authorList>
            <person name="Murphy D."/>
        </authorList>
    </citation>
    <scope>NUCLEOTIDE SEQUENCE [LARGE SCALE GENOMIC DNA]</scope>
    <source>
        <strain evidence="10 13">IP06005</strain>
    </source>
</reference>
<dbReference type="Pfam" id="PF12320">
    <property type="entry name" value="SbcD_C"/>
    <property type="match status" value="1"/>
</dbReference>
<keyword evidence="4 7" id="KW-0540">Nuclease</keyword>
<dbReference type="GO" id="GO:0004519">
    <property type="term" value="F:endonuclease activity"/>
    <property type="evidence" value="ECO:0007669"/>
    <property type="project" value="UniProtKB-KW"/>
</dbReference>
<keyword evidence="12" id="KW-1185">Reference proteome</keyword>
<evidence type="ECO:0000313" key="12">
    <source>
        <dbReference type="Proteomes" id="UP000038647"/>
    </source>
</evidence>
<dbReference type="InterPro" id="IPR029052">
    <property type="entry name" value="Metallo-depent_PP-like"/>
</dbReference>
<dbReference type="Proteomes" id="UP000038647">
    <property type="component" value="Unassembled WGS sequence"/>
</dbReference>
<evidence type="ECO:0000256" key="7">
    <source>
        <dbReference type="RuleBase" id="RU363069"/>
    </source>
</evidence>
<evidence type="ECO:0000313" key="10">
    <source>
        <dbReference type="EMBL" id="CNL40814.1"/>
    </source>
</evidence>
<dbReference type="PANTHER" id="PTHR30337">
    <property type="entry name" value="COMPONENT OF ATP-DEPENDENT DSDNA EXONUCLEASE"/>
    <property type="match status" value="1"/>
</dbReference>
<keyword evidence="6 7" id="KW-0269">Exonuclease</keyword>
<evidence type="ECO:0000256" key="3">
    <source>
        <dbReference type="ARBA" id="ARBA00013365"/>
    </source>
</evidence>
<evidence type="ECO:0000256" key="4">
    <source>
        <dbReference type="ARBA" id="ARBA00022722"/>
    </source>
</evidence>
<dbReference type="NCBIfam" id="NF008206">
    <property type="entry name" value="PRK10966.1"/>
    <property type="match status" value="1"/>
</dbReference>
<organism evidence="10 13">
    <name type="scientific">Yersinia aldovae</name>
    <dbReference type="NCBI Taxonomy" id="29483"/>
    <lineage>
        <taxon>Bacteria</taxon>
        <taxon>Pseudomonadati</taxon>
        <taxon>Pseudomonadota</taxon>
        <taxon>Gammaproteobacteria</taxon>
        <taxon>Enterobacterales</taxon>
        <taxon>Yersiniaceae</taxon>
        <taxon>Yersinia</taxon>
    </lineage>
</organism>
<dbReference type="GO" id="GO:0006260">
    <property type="term" value="P:DNA replication"/>
    <property type="evidence" value="ECO:0007669"/>
    <property type="project" value="UniProtKB-KW"/>
</dbReference>
<dbReference type="InterPro" id="IPR041796">
    <property type="entry name" value="Mre11_N"/>
</dbReference>
<dbReference type="OrthoDB" id="9773856at2"/>
<dbReference type="Pfam" id="PF00149">
    <property type="entry name" value="Metallophos"/>
    <property type="match status" value="1"/>
</dbReference>
<feature type="domain" description="Nuclease SbcCD subunit D C-terminal" evidence="9">
    <location>
        <begin position="282"/>
        <end position="377"/>
    </location>
</feature>
<dbReference type="RefSeq" id="WP_004704440.1">
    <property type="nucleotide sequence ID" value="NZ_CABHQC010000197.1"/>
</dbReference>
<dbReference type="InterPro" id="IPR026843">
    <property type="entry name" value="SbcD_C"/>
</dbReference>
<dbReference type="EMBL" id="CQEJ01000017">
    <property type="protein sequence ID" value="CNL40814.1"/>
    <property type="molecule type" value="Genomic_DNA"/>
</dbReference>